<proteinExistence type="predicted"/>
<comment type="caution">
    <text evidence="1">The sequence shown here is derived from an EMBL/GenBank/DDBJ whole genome shotgun (WGS) entry which is preliminary data.</text>
</comment>
<organism evidence="1 2">
    <name type="scientific">Nocardia nova</name>
    <dbReference type="NCBI Taxonomy" id="37330"/>
    <lineage>
        <taxon>Bacteria</taxon>
        <taxon>Bacillati</taxon>
        <taxon>Actinomycetota</taxon>
        <taxon>Actinomycetes</taxon>
        <taxon>Mycobacteriales</taxon>
        <taxon>Nocardiaceae</taxon>
        <taxon>Nocardia</taxon>
    </lineage>
</organism>
<sequence>MRIAVHAVDVGIDAVVGGVDRVVVLVVPVAAGESGSAQPAARYIPATAGTRIKIGAVPCFR</sequence>
<dbReference type="AlphaFoldDB" id="A0A2S6AWP7"/>
<protein>
    <submittedName>
        <fullName evidence="1">Uncharacterized protein</fullName>
    </submittedName>
</protein>
<reference evidence="1 2" key="1">
    <citation type="submission" date="2018-02" db="EMBL/GenBank/DDBJ databases">
        <title>8 Nocardia nova and 1 Nocardia cyriacigeorgica strain used for evolution to TMP-SMX.</title>
        <authorList>
            <person name="Mehta H."/>
            <person name="Weng J."/>
            <person name="Shamoo Y."/>
        </authorList>
    </citation>
    <scope>NUCLEOTIDE SEQUENCE [LARGE SCALE GENOMIC DNA]</scope>
    <source>
        <strain evidence="1 2">MDA3139</strain>
    </source>
</reference>
<evidence type="ECO:0000313" key="2">
    <source>
        <dbReference type="Proteomes" id="UP000239874"/>
    </source>
</evidence>
<evidence type="ECO:0000313" key="1">
    <source>
        <dbReference type="EMBL" id="PPJ39623.1"/>
    </source>
</evidence>
<accession>A0A2S6AWP7</accession>
<name>A0A2S6AWP7_9NOCA</name>
<dbReference type="Proteomes" id="UP000239874">
    <property type="component" value="Unassembled WGS sequence"/>
</dbReference>
<gene>
    <name evidence="1" type="ORF">C5E45_00085</name>
</gene>
<dbReference type="EMBL" id="PSZC01000001">
    <property type="protein sequence ID" value="PPJ39623.1"/>
    <property type="molecule type" value="Genomic_DNA"/>
</dbReference>